<keyword evidence="5 7" id="KW-1133">Transmembrane helix</keyword>
<keyword evidence="6 7" id="KW-0472">Membrane</keyword>
<feature type="transmembrane region" description="Helical" evidence="7">
    <location>
        <begin position="63"/>
        <end position="84"/>
    </location>
</feature>
<keyword evidence="2" id="KW-1003">Cell membrane</keyword>
<comment type="caution">
    <text evidence="9">The sequence shown here is derived from an EMBL/GenBank/DDBJ whole genome shotgun (WGS) entry which is preliminary data.</text>
</comment>
<evidence type="ECO:0000259" key="8">
    <source>
        <dbReference type="Pfam" id="PF02608"/>
    </source>
</evidence>
<evidence type="ECO:0000256" key="5">
    <source>
        <dbReference type="ARBA" id="ARBA00022989"/>
    </source>
</evidence>
<reference evidence="9" key="1">
    <citation type="journal article" date="2021" name="Genome Biol. Evol.">
        <title>A High-Quality Reference Genome for a Parasitic Bivalve with Doubly Uniparental Inheritance (Bivalvia: Unionida).</title>
        <authorList>
            <person name="Smith C.H."/>
        </authorList>
    </citation>
    <scope>NUCLEOTIDE SEQUENCE</scope>
    <source>
        <strain evidence="9">CHS0354</strain>
    </source>
</reference>
<dbReference type="PANTHER" id="PTHR43208">
    <property type="entry name" value="ABC TRANSPORTER SUBSTRATE-BINDING PROTEIN"/>
    <property type="match status" value="1"/>
</dbReference>
<evidence type="ECO:0000256" key="6">
    <source>
        <dbReference type="ARBA" id="ARBA00023136"/>
    </source>
</evidence>
<name>A0AAE0WB74_9BIVA</name>
<feature type="transmembrane region" description="Helical" evidence="7">
    <location>
        <begin position="105"/>
        <end position="129"/>
    </location>
</feature>
<organism evidence="9 10">
    <name type="scientific">Potamilus streckersoni</name>
    <dbReference type="NCBI Taxonomy" id="2493646"/>
    <lineage>
        <taxon>Eukaryota</taxon>
        <taxon>Metazoa</taxon>
        <taxon>Spiralia</taxon>
        <taxon>Lophotrochozoa</taxon>
        <taxon>Mollusca</taxon>
        <taxon>Bivalvia</taxon>
        <taxon>Autobranchia</taxon>
        <taxon>Heteroconchia</taxon>
        <taxon>Palaeoheterodonta</taxon>
        <taxon>Unionida</taxon>
        <taxon>Unionoidea</taxon>
        <taxon>Unionidae</taxon>
        <taxon>Ambleminae</taxon>
        <taxon>Lampsilini</taxon>
        <taxon>Potamilus</taxon>
    </lineage>
</organism>
<dbReference type="AlphaFoldDB" id="A0AAE0WB74"/>
<dbReference type="InterPro" id="IPR052910">
    <property type="entry name" value="ABC-Purine-Binding"/>
</dbReference>
<evidence type="ECO:0000313" key="10">
    <source>
        <dbReference type="Proteomes" id="UP001195483"/>
    </source>
</evidence>
<dbReference type="EMBL" id="JAEAOA010000469">
    <property type="protein sequence ID" value="KAK3608878.1"/>
    <property type="molecule type" value="Genomic_DNA"/>
</dbReference>
<dbReference type="GO" id="GO:0022857">
    <property type="term" value="F:transmembrane transporter activity"/>
    <property type="evidence" value="ECO:0007669"/>
    <property type="project" value="InterPro"/>
</dbReference>
<feature type="transmembrane region" description="Helical" evidence="7">
    <location>
        <begin position="170"/>
        <end position="191"/>
    </location>
</feature>
<keyword evidence="4" id="KW-0732">Signal</keyword>
<dbReference type="Proteomes" id="UP001195483">
    <property type="component" value="Unassembled WGS sequence"/>
</dbReference>
<sequence>MCGISARKGCIYSGRWAVLRLRFFSTASGGVDIAADDYLRGNIGYDLGNYSRISATRWNVNDILSSLMLNYVAIQLLIYLMHGLMRDPLGNNFPQTKILTESAKLAHFSDAFTPWAVTLAGLVIALTFLGGEEAQIVLGLPTAATDKSRLVLRAVGENHDAAHALGYNVILIRIGAITFGAATAGIGGAYLSMVYTPHWSEGITAGRGWIALALVVFSSWKPARLMAGAYLFGLILMSQLYLQGLGKKIILIAAAAVLLVGVYLLMKKPATPPAEEAKSTESQAGKAMDKIKVGFIYVGPVGDHGWTYRHDEGRKAMMAKLGDKVETTFVESVPEADSERAIRKMAQDGNNLVFTTSFGFMDPTPEGGRGVSRCEV</sequence>
<keyword evidence="10" id="KW-1185">Reference proteome</keyword>
<keyword evidence="3 7" id="KW-0812">Transmembrane</keyword>
<dbReference type="InterPro" id="IPR001851">
    <property type="entry name" value="ABC_transp_permease"/>
</dbReference>
<evidence type="ECO:0000256" key="1">
    <source>
        <dbReference type="ARBA" id="ARBA00004651"/>
    </source>
</evidence>
<protein>
    <recommendedName>
        <fullName evidence="8">ABC transporter substrate-binding protein PnrA-like domain-containing protein</fullName>
    </recommendedName>
</protein>
<accession>A0AAE0WB74</accession>
<evidence type="ECO:0000256" key="4">
    <source>
        <dbReference type="ARBA" id="ARBA00022729"/>
    </source>
</evidence>
<evidence type="ECO:0000313" key="9">
    <source>
        <dbReference type="EMBL" id="KAK3608878.1"/>
    </source>
</evidence>
<feature type="transmembrane region" description="Helical" evidence="7">
    <location>
        <begin position="249"/>
        <end position="266"/>
    </location>
</feature>
<feature type="transmembrane region" description="Helical" evidence="7">
    <location>
        <begin position="226"/>
        <end position="242"/>
    </location>
</feature>
<comment type="subcellular location">
    <subcellularLocation>
        <location evidence="1">Cell membrane</location>
        <topology evidence="1">Multi-pass membrane protein</topology>
    </subcellularLocation>
</comment>
<reference evidence="9" key="3">
    <citation type="submission" date="2023-05" db="EMBL/GenBank/DDBJ databases">
        <authorList>
            <person name="Smith C.H."/>
        </authorList>
    </citation>
    <scope>NUCLEOTIDE SEQUENCE</scope>
    <source>
        <strain evidence="9">CHS0354</strain>
        <tissue evidence="9">Mantle</tissue>
    </source>
</reference>
<reference evidence="9" key="2">
    <citation type="journal article" date="2021" name="Genome Biol. Evol.">
        <title>Developing a high-quality reference genome for a parasitic bivalve with doubly uniparental inheritance (Bivalvia: Unionida).</title>
        <authorList>
            <person name="Smith C.H."/>
        </authorList>
    </citation>
    <scope>NUCLEOTIDE SEQUENCE</scope>
    <source>
        <strain evidence="9">CHS0354</strain>
        <tissue evidence="9">Mantle</tissue>
    </source>
</reference>
<dbReference type="Pfam" id="PF02608">
    <property type="entry name" value="Bmp"/>
    <property type="match status" value="1"/>
</dbReference>
<gene>
    <name evidence="9" type="ORF">CHS0354_006919</name>
</gene>
<dbReference type="PANTHER" id="PTHR43208:SF1">
    <property type="entry name" value="ABC TRANSPORTER SUBSTRATE-BINDING PROTEIN"/>
    <property type="match status" value="1"/>
</dbReference>
<feature type="domain" description="ABC transporter substrate-binding protein PnrA-like" evidence="8">
    <location>
        <begin position="291"/>
        <end position="362"/>
    </location>
</feature>
<dbReference type="InterPro" id="IPR003760">
    <property type="entry name" value="PnrA-like"/>
</dbReference>
<evidence type="ECO:0000256" key="2">
    <source>
        <dbReference type="ARBA" id="ARBA00022475"/>
    </source>
</evidence>
<dbReference type="Pfam" id="PF02653">
    <property type="entry name" value="BPD_transp_2"/>
    <property type="match status" value="1"/>
</dbReference>
<dbReference type="GO" id="GO:0005886">
    <property type="term" value="C:plasma membrane"/>
    <property type="evidence" value="ECO:0007669"/>
    <property type="project" value="UniProtKB-SubCell"/>
</dbReference>
<proteinExistence type="predicted"/>
<evidence type="ECO:0000256" key="3">
    <source>
        <dbReference type="ARBA" id="ARBA00022692"/>
    </source>
</evidence>
<evidence type="ECO:0000256" key="7">
    <source>
        <dbReference type="SAM" id="Phobius"/>
    </source>
</evidence>
<dbReference type="Gene3D" id="3.40.50.2300">
    <property type="match status" value="1"/>
</dbReference>